<gene>
    <name evidence="6" type="ORF">VRLFYP33_01967</name>
</gene>
<proteinExistence type="predicted"/>
<evidence type="ECO:0000256" key="2">
    <source>
        <dbReference type="ARBA" id="ARBA00022723"/>
    </source>
</evidence>
<evidence type="ECO:0000256" key="3">
    <source>
        <dbReference type="ARBA" id="ARBA00022982"/>
    </source>
</evidence>
<dbReference type="CDD" id="cd00730">
    <property type="entry name" value="rubredoxin"/>
    <property type="match status" value="1"/>
</dbReference>
<dbReference type="Gene3D" id="2.20.28.10">
    <property type="match status" value="1"/>
</dbReference>
<evidence type="ECO:0000259" key="5">
    <source>
        <dbReference type="PROSITE" id="PS50903"/>
    </source>
</evidence>
<evidence type="ECO:0000256" key="1">
    <source>
        <dbReference type="ARBA" id="ARBA00022448"/>
    </source>
</evidence>
<dbReference type="GeneID" id="91963135"/>
<dbReference type="PANTHER" id="PTHR47627:SF1">
    <property type="entry name" value="RUBREDOXIN-1-RELATED"/>
    <property type="match status" value="1"/>
</dbReference>
<dbReference type="SUPFAM" id="SSF57802">
    <property type="entry name" value="Rubredoxin-like"/>
    <property type="match status" value="1"/>
</dbReference>
<dbReference type="PANTHER" id="PTHR47627">
    <property type="entry name" value="RUBREDOXIN"/>
    <property type="match status" value="1"/>
</dbReference>
<dbReference type="RefSeq" id="WP_021840286.1">
    <property type="nucleotide sequence ID" value="NZ_CACRUX010000074.1"/>
</dbReference>
<dbReference type="InterPro" id="IPR050526">
    <property type="entry name" value="Rubredoxin_ET"/>
</dbReference>
<keyword evidence="2" id="KW-0479">Metal-binding</keyword>
<dbReference type="AlphaFoldDB" id="A0A6N3EJS2"/>
<dbReference type="InterPro" id="IPR024935">
    <property type="entry name" value="Rubredoxin_dom"/>
</dbReference>
<dbReference type="GO" id="GO:0043448">
    <property type="term" value="P:alkane catabolic process"/>
    <property type="evidence" value="ECO:0007669"/>
    <property type="project" value="TreeGrafter"/>
</dbReference>
<dbReference type="PROSITE" id="PS50903">
    <property type="entry name" value="RUBREDOXIN_LIKE"/>
    <property type="match status" value="1"/>
</dbReference>
<dbReference type="GO" id="GO:0009055">
    <property type="term" value="F:electron transfer activity"/>
    <property type="evidence" value="ECO:0007669"/>
    <property type="project" value="TreeGrafter"/>
</dbReference>
<accession>A0A6N3EJS2</accession>
<feature type="domain" description="Rubredoxin-like" evidence="5">
    <location>
        <begin position="2"/>
        <end position="45"/>
    </location>
</feature>
<evidence type="ECO:0000256" key="4">
    <source>
        <dbReference type="ARBA" id="ARBA00023004"/>
    </source>
</evidence>
<dbReference type="OrthoDB" id="9758182at2"/>
<evidence type="ECO:0000313" key="6">
    <source>
        <dbReference type="EMBL" id="VYU41112.1"/>
    </source>
</evidence>
<dbReference type="InterPro" id="IPR018527">
    <property type="entry name" value="Rubredoxin_Fe_BS"/>
</dbReference>
<keyword evidence="1" id="KW-0813">Transport</keyword>
<keyword evidence="4" id="KW-0408">Iron</keyword>
<dbReference type="PROSITE" id="PS00202">
    <property type="entry name" value="RUBREDOXIN"/>
    <property type="match status" value="1"/>
</dbReference>
<reference evidence="6" key="1">
    <citation type="submission" date="2019-11" db="EMBL/GenBank/DDBJ databases">
        <authorList>
            <person name="Feng L."/>
        </authorList>
    </citation>
    <scope>NUCLEOTIDE SEQUENCE</scope>
    <source>
        <strain evidence="6">VrattiLFYP33</strain>
    </source>
</reference>
<dbReference type="InterPro" id="IPR024934">
    <property type="entry name" value="Rubredoxin-like_dom"/>
</dbReference>
<organism evidence="6">
    <name type="scientific">Veillonella ratti</name>
    <dbReference type="NCBI Taxonomy" id="103892"/>
    <lineage>
        <taxon>Bacteria</taxon>
        <taxon>Bacillati</taxon>
        <taxon>Bacillota</taxon>
        <taxon>Negativicutes</taxon>
        <taxon>Veillonellales</taxon>
        <taxon>Veillonellaceae</taxon>
        <taxon>Veillonella</taxon>
    </lineage>
</organism>
<name>A0A6N3EJS2_9FIRM</name>
<dbReference type="Pfam" id="PF00301">
    <property type="entry name" value="Rubredoxin"/>
    <property type="match status" value="1"/>
</dbReference>
<protein>
    <submittedName>
        <fullName evidence="6">Rubredoxin</fullName>
    </submittedName>
</protein>
<dbReference type="EMBL" id="CACRUX010000074">
    <property type="protein sequence ID" value="VYU41112.1"/>
    <property type="molecule type" value="Genomic_DNA"/>
</dbReference>
<sequence length="45" mass="5041">MKDKYVCTVCGYVYDEAAEGVAFADLPDDWECPTCGVPKSQFEKM</sequence>
<keyword evidence="3" id="KW-0249">Electron transport</keyword>
<dbReference type="GO" id="GO:0005506">
    <property type="term" value="F:iron ion binding"/>
    <property type="evidence" value="ECO:0007669"/>
    <property type="project" value="InterPro"/>
</dbReference>